<dbReference type="InterPro" id="IPR052018">
    <property type="entry name" value="PHP_domain"/>
</dbReference>
<dbReference type="Gene3D" id="1.10.150.650">
    <property type="match status" value="1"/>
</dbReference>
<dbReference type="CDD" id="cd07438">
    <property type="entry name" value="PHP_HisPPase_AMP"/>
    <property type="match status" value="1"/>
</dbReference>
<dbReference type="InterPro" id="IPR003141">
    <property type="entry name" value="Pol/His_phosphatase_N"/>
</dbReference>
<dbReference type="InterPro" id="IPR016195">
    <property type="entry name" value="Pol/histidinol_Pase-like"/>
</dbReference>
<dbReference type="AlphaFoldDB" id="A0A1M6JVR4"/>
<gene>
    <name evidence="2" type="ORF">SAMN02745243_00744</name>
</gene>
<protein>
    <recommendedName>
        <fullName evidence="1">Polymerase/histidinol phosphatase N-terminal domain-containing protein</fullName>
    </recommendedName>
</protein>
<dbReference type="OrthoDB" id="9804333at2"/>
<organism evidence="2 3">
    <name type="scientific">Hespellia stercorisuis DSM 15480</name>
    <dbReference type="NCBI Taxonomy" id="1121950"/>
    <lineage>
        <taxon>Bacteria</taxon>
        <taxon>Bacillati</taxon>
        <taxon>Bacillota</taxon>
        <taxon>Clostridia</taxon>
        <taxon>Lachnospirales</taxon>
        <taxon>Lachnospiraceae</taxon>
        <taxon>Hespellia</taxon>
    </lineage>
</organism>
<dbReference type="SUPFAM" id="SSF89550">
    <property type="entry name" value="PHP domain-like"/>
    <property type="match status" value="1"/>
</dbReference>
<dbReference type="SMART" id="SM00481">
    <property type="entry name" value="POLIIIAc"/>
    <property type="match status" value="1"/>
</dbReference>
<keyword evidence="3" id="KW-1185">Reference proteome</keyword>
<dbReference type="Gene3D" id="3.20.20.140">
    <property type="entry name" value="Metal-dependent hydrolases"/>
    <property type="match status" value="1"/>
</dbReference>
<dbReference type="EMBL" id="FQZY01000010">
    <property type="protein sequence ID" value="SHJ50763.1"/>
    <property type="molecule type" value="Genomic_DNA"/>
</dbReference>
<evidence type="ECO:0000313" key="2">
    <source>
        <dbReference type="EMBL" id="SHJ50763.1"/>
    </source>
</evidence>
<dbReference type="STRING" id="1121950.SAMN02745243_00744"/>
<dbReference type="RefSeq" id="WP_073105301.1">
    <property type="nucleotide sequence ID" value="NZ_FQZY01000010.1"/>
</dbReference>
<dbReference type="GO" id="GO:0004534">
    <property type="term" value="F:5'-3' RNA exonuclease activity"/>
    <property type="evidence" value="ECO:0007669"/>
    <property type="project" value="TreeGrafter"/>
</dbReference>
<sequence>MYQADLHIHTSVSDCSMSAEKILELATMRGLTHIAFTDHDTTQRAAEHVELAESYGITAIPGVEMSAYDFANEKKVHILGYGYQSNAHIEAIGKETLKRRDENCRRQIEILKDLGYRIEVAEIEKLGGSCIYKQHILDYLVKTGQSEAIFGKVYQNIFKNGGPCDFDITYPAAQDAVRAIKADGGYAVLAHPGQQDNYAALPGLADAGLAGMEWNHPSNGQPDRNKIEELCKKYHLFMTGGSDFHGRYENTKTALGQYPAHESSAVMFQNM</sequence>
<dbReference type="PANTHER" id="PTHR42924">
    <property type="entry name" value="EXONUCLEASE"/>
    <property type="match status" value="1"/>
</dbReference>
<dbReference type="Pfam" id="PF02811">
    <property type="entry name" value="PHP"/>
    <property type="match status" value="1"/>
</dbReference>
<evidence type="ECO:0000313" key="3">
    <source>
        <dbReference type="Proteomes" id="UP000184301"/>
    </source>
</evidence>
<dbReference type="GO" id="GO:0035312">
    <property type="term" value="F:5'-3' DNA exonuclease activity"/>
    <property type="evidence" value="ECO:0007669"/>
    <property type="project" value="TreeGrafter"/>
</dbReference>
<evidence type="ECO:0000259" key="1">
    <source>
        <dbReference type="SMART" id="SM00481"/>
    </source>
</evidence>
<feature type="domain" description="Polymerase/histidinol phosphatase N-terminal" evidence="1">
    <location>
        <begin position="4"/>
        <end position="69"/>
    </location>
</feature>
<name>A0A1M6JVR4_9FIRM</name>
<accession>A0A1M6JVR4</accession>
<dbReference type="InterPro" id="IPR004013">
    <property type="entry name" value="PHP_dom"/>
</dbReference>
<dbReference type="PANTHER" id="PTHR42924:SF3">
    <property type="entry name" value="POLYMERASE_HISTIDINOL PHOSPHATASE N-TERMINAL DOMAIN-CONTAINING PROTEIN"/>
    <property type="match status" value="1"/>
</dbReference>
<proteinExistence type="predicted"/>
<dbReference type="Proteomes" id="UP000184301">
    <property type="component" value="Unassembled WGS sequence"/>
</dbReference>
<reference evidence="2 3" key="1">
    <citation type="submission" date="2016-11" db="EMBL/GenBank/DDBJ databases">
        <authorList>
            <person name="Jaros S."/>
            <person name="Januszkiewicz K."/>
            <person name="Wedrychowicz H."/>
        </authorList>
    </citation>
    <scope>NUCLEOTIDE SEQUENCE [LARGE SCALE GENOMIC DNA]</scope>
    <source>
        <strain evidence="2 3">DSM 15480</strain>
    </source>
</reference>